<gene>
    <name evidence="1" type="ORF">SDC9_200782</name>
</gene>
<dbReference type="InterPro" id="IPR052934">
    <property type="entry name" value="Methyl-DNA_Rec/Restrict_Enz"/>
</dbReference>
<sequence>MLDTLNKRITVLLDREHTIGHSYLLPLKANPTLEMLADIFKSKIIPLLQEYFYDDYEKIQLVLGDNQKPDDSTRFIVKKANTVKLFGNADIDFPEYYEVNSAAFEEVDAYAFL</sequence>
<organism evidence="1">
    <name type="scientific">bioreactor metagenome</name>
    <dbReference type="NCBI Taxonomy" id="1076179"/>
    <lineage>
        <taxon>unclassified sequences</taxon>
        <taxon>metagenomes</taxon>
        <taxon>ecological metagenomes</taxon>
    </lineage>
</organism>
<evidence type="ECO:0000313" key="1">
    <source>
        <dbReference type="EMBL" id="MPN53118.1"/>
    </source>
</evidence>
<accession>A0A645IP58</accession>
<proteinExistence type="predicted"/>
<protein>
    <submittedName>
        <fullName evidence="1">Uncharacterized protein</fullName>
    </submittedName>
</protein>
<dbReference type="PANTHER" id="PTHR37291">
    <property type="entry name" value="5-METHYLCYTOSINE-SPECIFIC RESTRICTION ENZYME B"/>
    <property type="match status" value="1"/>
</dbReference>
<dbReference type="AlphaFoldDB" id="A0A645IP58"/>
<reference evidence="1" key="1">
    <citation type="submission" date="2019-08" db="EMBL/GenBank/DDBJ databases">
        <authorList>
            <person name="Kucharzyk K."/>
            <person name="Murdoch R.W."/>
            <person name="Higgins S."/>
            <person name="Loffler F."/>
        </authorList>
    </citation>
    <scope>NUCLEOTIDE SEQUENCE</scope>
</reference>
<comment type="caution">
    <text evidence="1">The sequence shown here is derived from an EMBL/GenBank/DDBJ whole genome shotgun (WGS) entry which is preliminary data.</text>
</comment>
<dbReference type="PANTHER" id="PTHR37291:SF1">
    <property type="entry name" value="TYPE IV METHYL-DIRECTED RESTRICTION ENZYME ECOKMCRB SUBUNIT"/>
    <property type="match status" value="1"/>
</dbReference>
<name>A0A645IP58_9ZZZZ</name>
<dbReference type="EMBL" id="VSSQ01119922">
    <property type="protein sequence ID" value="MPN53118.1"/>
    <property type="molecule type" value="Genomic_DNA"/>
</dbReference>